<feature type="transmembrane region" description="Helical" evidence="1">
    <location>
        <begin position="71"/>
        <end position="90"/>
    </location>
</feature>
<keyword evidence="3" id="KW-1185">Reference proteome</keyword>
<evidence type="ECO:0000256" key="1">
    <source>
        <dbReference type="SAM" id="Phobius"/>
    </source>
</evidence>
<feature type="transmembrane region" description="Helical" evidence="1">
    <location>
        <begin position="158"/>
        <end position="180"/>
    </location>
</feature>
<dbReference type="Proteomes" id="UP000748752">
    <property type="component" value="Unassembled WGS sequence"/>
</dbReference>
<organism evidence="2 3">
    <name type="scientific">Thiohalocapsa halophila</name>
    <dbReference type="NCBI Taxonomy" id="69359"/>
    <lineage>
        <taxon>Bacteria</taxon>
        <taxon>Pseudomonadati</taxon>
        <taxon>Pseudomonadota</taxon>
        <taxon>Gammaproteobacteria</taxon>
        <taxon>Chromatiales</taxon>
        <taxon>Chromatiaceae</taxon>
        <taxon>Thiohalocapsa</taxon>
    </lineage>
</organism>
<evidence type="ECO:0000313" key="3">
    <source>
        <dbReference type="Proteomes" id="UP000748752"/>
    </source>
</evidence>
<evidence type="ECO:0008006" key="4">
    <source>
        <dbReference type="Google" id="ProtNLM"/>
    </source>
</evidence>
<keyword evidence="1" id="KW-1133">Transmembrane helix</keyword>
<dbReference type="EMBL" id="NRRV01000014">
    <property type="protein sequence ID" value="MBK1630640.1"/>
    <property type="molecule type" value="Genomic_DNA"/>
</dbReference>
<accession>A0ABS1CFH4</accession>
<dbReference type="RefSeq" id="WP_200235706.1">
    <property type="nucleotide sequence ID" value="NZ_NRRV01000014.1"/>
</dbReference>
<name>A0ABS1CFH4_9GAMM</name>
<protein>
    <recommendedName>
        <fullName evidence="4">DUF697 domain-containing protein</fullName>
    </recommendedName>
</protein>
<proteinExistence type="predicted"/>
<sequence>MNAADADAPQDDAYGAARSVGRRQSLAAEEFFYFFLRLRKNEIRRTVRQLEQQFPDEDLRRRARRLVDAKTGLAALGGGLLYVPGLFPAAGQALKLAGVVGAASMLTRMHLYLILEIATVYGEDIDDLARVPELIAVVAATGMGGAAPQLLAGYQAAPWVSVSAGALSMATVTRLIGLAATRFYAKRRAQDDDASPAGETAESA</sequence>
<keyword evidence="1" id="KW-0812">Transmembrane</keyword>
<evidence type="ECO:0000313" key="2">
    <source>
        <dbReference type="EMBL" id="MBK1630640.1"/>
    </source>
</evidence>
<comment type="caution">
    <text evidence="2">The sequence shown here is derived from an EMBL/GenBank/DDBJ whole genome shotgun (WGS) entry which is preliminary data.</text>
</comment>
<gene>
    <name evidence="2" type="ORF">CKO31_07755</name>
</gene>
<keyword evidence="1" id="KW-0472">Membrane</keyword>
<reference evidence="2 3" key="1">
    <citation type="journal article" date="2020" name="Microorganisms">
        <title>Osmotic Adaptation and Compatible Solute Biosynthesis of Phototrophic Bacteria as Revealed from Genome Analyses.</title>
        <authorList>
            <person name="Imhoff J.F."/>
            <person name="Rahn T."/>
            <person name="Kunzel S."/>
            <person name="Keller A."/>
            <person name="Neulinger S.C."/>
        </authorList>
    </citation>
    <scope>NUCLEOTIDE SEQUENCE [LARGE SCALE GENOMIC DNA]</scope>
    <source>
        <strain evidence="2 3">DSM 6210</strain>
    </source>
</reference>